<name>A0A2P2NPM3_RHIMU</name>
<evidence type="ECO:0000313" key="1">
    <source>
        <dbReference type="EMBL" id="MBX44364.1"/>
    </source>
</evidence>
<accession>A0A2P2NPM3</accession>
<sequence>MYGIPLFLVLERVISSAYLPGQYIILPYQFSFLRYFHPGFLFLLPPLLLSFHVGD</sequence>
<organism evidence="1">
    <name type="scientific">Rhizophora mucronata</name>
    <name type="common">Asiatic mangrove</name>
    <dbReference type="NCBI Taxonomy" id="61149"/>
    <lineage>
        <taxon>Eukaryota</taxon>
        <taxon>Viridiplantae</taxon>
        <taxon>Streptophyta</taxon>
        <taxon>Embryophyta</taxon>
        <taxon>Tracheophyta</taxon>
        <taxon>Spermatophyta</taxon>
        <taxon>Magnoliopsida</taxon>
        <taxon>eudicotyledons</taxon>
        <taxon>Gunneridae</taxon>
        <taxon>Pentapetalae</taxon>
        <taxon>rosids</taxon>
        <taxon>fabids</taxon>
        <taxon>Malpighiales</taxon>
        <taxon>Rhizophoraceae</taxon>
        <taxon>Rhizophora</taxon>
    </lineage>
</organism>
<proteinExistence type="predicted"/>
<dbReference type="AlphaFoldDB" id="A0A2P2NPM3"/>
<protein>
    <submittedName>
        <fullName evidence="1">Uncharacterized protein</fullName>
    </submittedName>
</protein>
<dbReference type="EMBL" id="GGEC01063880">
    <property type="protein sequence ID" value="MBX44364.1"/>
    <property type="molecule type" value="Transcribed_RNA"/>
</dbReference>
<reference evidence="1" key="1">
    <citation type="submission" date="2018-02" db="EMBL/GenBank/DDBJ databases">
        <title>Rhizophora mucronata_Transcriptome.</title>
        <authorList>
            <person name="Meera S.P."/>
            <person name="Sreeshan A."/>
            <person name="Augustine A."/>
        </authorList>
    </citation>
    <scope>NUCLEOTIDE SEQUENCE</scope>
    <source>
        <tissue evidence="1">Leaf</tissue>
    </source>
</reference>